<reference evidence="1 2" key="1">
    <citation type="submission" date="2018-08" db="EMBL/GenBank/DDBJ databases">
        <title>Altererythrobacter sp.Ery1 and Ery12, the genome sequencing of novel strains in genus Alterythrobacter.</title>
        <authorList>
            <person name="Cheng H."/>
            <person name="Wu Y.-H."/>
            <person name="Fang C."/>
            <person name="Xu X.-W."/>
        </authorList>
    </citation>
    <scope>NUCLEOTIDE SEQUENCE [LARGE SCALE GENOMIC DNA]</scope>
    <source>
        <strain evidence="1 2">Ery1</strain>
    </source>
</reference>
<keyword evidence="2" id="KW-1185">Reference proteome</keyword>
<dbReference type="PANTHER" id="PTHR33824:SF7">
    <property type="entry name" value="POLYKETIDE CYCLASE_DEHYDRASE AND LIPID TRANSPORT SUPERFAMILY PROTEIN"/>
    <property type="match status" value="1"/>
</dbReference>
<evidence type="ECO:0000313" key="1">
    <source>
        <dbReference type="EMBL" id="RIV75469.1"/>
    </source>
</evidence>
<dbReference type="RefSeq" id="WP_119514395.1">
    <property type="nucleotide sequence ID" value="NZ_QXFK01000019.1"/>
</dbReference>
<dbReference type="Proteomes" id="UP000285092">
    <property type="component" value="Unassembled WGS sequence"/>
</dbReference>
<proteinExistence type="predicted"/>
<dbReference type="InterPro" id="IPR019587">
    <property type="entry name" value="Polyketide_cyclase/dehydratase"/>
</dbReference>
<gene>
    <name evidence="1" type="ORF">D2V04_14255</name>
</gene>
<sequence length="218" mass="23932">MTSHGRTHGALAAGIALAAGAIALAAKQQNRRRHRDHPADDAPGFTARRDFGRYEVVGRSVTIARPRAELFAYWRDFTNLARFMENLVDVSPAGAEGHSVWTIRAPAGQSVEVETRIAREVDGELIAWRSVEGSDIDTEGRVTFEDAPGERGTRVGLIIAYVPPMGEAGRAAAKLFRREPEVQARHDLKRFKMLMETGEIATSARRKDAARAAQMENA</sequence>
<organism evidence="1 2">
    <name type="scientific">Pelagerythrobacter aerophilus</name>
    <dbReference type="NCBI Taxonomy" id="2306995"/>
    <lineage>
        <taxon>Bacteria</taxon>
        <taxon>Pseudomonadati</taxon>
        <taxon>Pseudomonadota</taxon>
        <taxon>Alphaproteobacteria</taxon>
        <taxon>Sphingomonadales</taxon>
        <taxon>Erythrobacteraceae</taxon>
        <taxon>Pelagerythrobacter</taxon>
    </lineage>
</organism>
<comment type="caution">
    <text evidence="1">The sequence shown here is derived from an EMBL/GenBank/DDBJ whole genome shotgun (WGS) entry which is preliminary data.</text>
</comment>
<dbReference type="Gene3D" id="3.30.530.20">
    <property type="match status" value="1"/>
</dbReference>
<dbReference type="Pfam" id="PF10604">
    <property type="entry name" value="Polyketide_cyc2"/>
    <property type="match status" value="1"/>
</dbReference>
<dbReference type="AlphaFoldDB" id="A0A418ND86"/>
<evidence type="ECO:0000313" key="2">
    <source>
        <dbReference type="Proteomes" id="UP000285092"/>
    </source>
</evidence>
<name>A0A418ND86_9SPHN</name>
<dbReference type="InterPro" id="IPR023393">
    <property type="entry name" value="START-like_dom_sf"/>
</dbReference>
<protein>
    <submittedName>
        <fullName evidence="1">SRPBCC family protein</fullName>
    </submittedName>
</protein>
<dbReference type="CDD" id="cd07817">
    <property type="entry name" value="SRPBCC_8"/>
    <property type="match status" value="1"/>
</dbReference>
<dbReference type="SUPFAM" id="SSF55961">
    <property type="entry name" value="Bet v1-like"/>
    <property type="match status" value="1"/>
</dbReference>
<dbReference type="InterPro" id="IPR047137">
    <property type="entry name" value="ORF3"/>
</dbReference>
<dbReference type="OrthoDB" id="9797595at2"/>
<dbReference type="EMBL" id="QXFK01000019">
    <property type="protein sequence ID" value="RIV75469.1"/>
    <property type="molecule type" value="Genomic_DNA"/>
</dbReference>
<dbReference type="PANTHER" id="PTHR33824">
    <property type="entry name" value="POLYKETIDE CYCLASE/DEHYDRASE AND LIPID TRANSPORT SUPERFAMILY PROTEIN"/>
    <property type="match status" value="1"/>
</dbReference>
<accession>A0A418ND86</accession>